<accession>A0A2K8UCV9</accession>
<dbReference type="AlphaFoldDB" id="A0A2K8UCV9"/>
<organism evidence="1 2">
    <name type="scientific">Candidatus Thiodictyon syntrophicum</name>
    <dbReference type="NCBI Taxonomy" id="1166950"/>
    <lineage>
        <taxon>Bacteria</taxon>
        <taxon>Pseudomonadati</taxon>
        <taxon>Pseudomonadota</taxon>
        <taxon>Gammaproteobacteria</taxon>
        <taxon>Chromatiales</taxon>
        <taxon>Chromatiaceae</taxon>
        <taxon>Thiodictyon</taxon>
    </lineage>
</organism>
<dbReference type="OrthoDB" id="5770899at2"/>
<dbReference type="Proteomes" id="UP000232638">
    <property type="component" value="Chromosome"/>
</dbReference>
<sequence length="148" mass="16136">MPACNARTLSEGARRTRLLLTLPLLGALAAVPAVTPDPTAETRAILVDAVEAAAALDFYNARCRSDDSGRHSDNLNKQLVSKLRLTIVTVQDEWFPERGYRAVQKRLVEQSAELLRQAGGCKAAKEAGLPERLNERYRKGVAAIEALP</sequence>
<evidence type="ECO:0000313" key="2">
    <source>
        <dbReference type="Proteomes" id="UP000232638"/>
    </source>
</evidence>
<protein>
    <submittedName>
        <fullName evidence="1">Uncharacterized protein</fullName>
    </submittedName>
</protein>
<gene>
    <name evidence="1" type="ORF">THSYN_21935</name>
</gene>
<proteinExistence type="predicted"/>
<reference evidence="1 2" key="1">
    <citation type="submission" date="2017-03" db="EMBL/GenBank/DDBJ databases">
        <title>Complete genome sequence of Candidatus 'Thiodictyon syntrophicum' sp. nov. strain Cad16T, a photolithoautotroph purple sulfur bacterium isolated from an alpine meromictic lake.</title>
        <authorList>
            <person name="Luedin S.M."/>
            <person name="Pothier J.F."/>
            <person name="Danza F."/>
            <person name="Storelli N."/>
            <person name="Wittwer M."/>
            <person name="Tonolla M."/>
        </authorList>
    </citation>
    <scope>NUCLEOTIDE SEQUENCE [LARGE SCALE GENOMIC DNA]</scope>
    <source>
        <strain evidence="1 2">Cad16T</strain>
    </source>
</reference>
<keyword evidence="2" id="KW-1185">Reference proteome</keyword>
<name>A0A2K8UCV9_9GAMM</name>
<evidence type="ECO:0000313" key="1">
    <source>
        <dbReference type="EMBL" id="AUB83337.1"/>
    </source>
</evidence>
<dbReference type="RefSeq" id="WP_100921027.1">
    <property type="nucleotide sequence ID" value="NZ_CP020370.1"/>
</dbReference>
<dbReference type="KEGG" id="tsy:THSYN_21935"/>
<dbReference type="EMBL" id="CP020370">
    <property type="protein sequence ID" value="AUB83337.1"/>
    <property type="molecule type" value="Genomic_DNA"/>
</dbReference>